<keyword evidence="5" id="KW-1185">Reference proteome</keyword>
<evidence type="ECO:0000256" key="2">
    <source>
        <dbReference type="ARBA" id="ARBA00022801"/>
    </source>
</evidence>
<evidence type="ECO:0000256" key="3">
    <source>
        <dbReference type="ARBA" id="ARBA00023932"/>
    </source>
</evidence>
<dbReference type="EMBL" id="KP752043">
    <property type="protein sequence ID" value="AKC91740.1"/>
    <property type="molecule type" value="Genomic_DNA"/>
</dbReference>
<dbReference type="GeneID" id="24170944"/>
<accession>A0A0E3URD3</accession>
<dbReference type="GO" id="GO:0004518">
    <property type="term" value="F:nuclease activity"/>
    <property type="evidence" value="ECO:0007669"/>
    <property type="project" value="UniProtKB-KW"/>
</dbReference>
<dbReference type="Proteomes" id="UP000201190">
    <property type="component" value="Segment"/>
</dbReference>
<reference evidence="4 5" key="1">
    <citation type="journal article" date="2015" name="Genome Announc.">
        <title>Genome Sequence of an Alphabaculovirus Isolated from the Oak Looper, Lambdina fiscellaria, Contains a Putative 2-Kilobase-Pair Transposable Element Encoding a Transposase and a FLYWCH Domain-Containing Protein.</title>
        <authorList>
            <person name="Rohrmann G.F."/>
            <person name="Erlandson M.A."/>
            <person name="Theilmann D.A."/>
        </authorList>
    </citation>
    <scope>NUCLEOTIDE SEQUENCE [LARGE SCALE GENOMIC DNA]</scope>
    <source>
        <strain evidence="4">GR15</strain>
    </source>
</reference>
<sequence>MVIGHVHAFATADALIVNGVFVGAPVFRGNELISVVTQVFLNPRDKTQTIFVIANERSPRFVAGRYDYDDDGAITVQQLRANMSVYGRRQFPFQNNSPDSSTQLFGAQQYNAAANSNKNYYRNKPRSVYVFHNAHTVHVTLVEGEFEINNLTFDGPLLDKNH</sequence>
<dbReference type="KEGG" id="vg:24170944"/>
<dbReference type="OrthoDB" id="7755at10239"/>
<keyword evidence="1" id="KW-0540">Nuclease</keyword>
<dbReference type="Pfam" id="PF04766">
    <property type="entry name" value="Baculo_p26"/>
    <property type="match status" value="1"/>
</dbReference>
<evidence type="ECO:0000256" key="1">
    <source>
        <dbReference type="ARBA" id="ARBA00022722"/>
    </source>
</evidence>
<comment type="catalytic activity">
    <reaction evidence="3">
        <text>2',3'-cGAMP + H2O = Gp(2'-5')Ap(3') + H(+)</text>
        <dbReference type="Rhea" id="RHEA:59472"/>
        <dbReference type="ChEBI" id="CHEBI:15377"/>
        <dbReference type="ChEBI" id="CHEBI:15378"/>
        <dbReference type="ChEBI" id="CHEBI:143093"/>
        <dbReference type="ChEBI" id="CHEBI:143098"/>
    </reaction>
    <physiologicalReaction direction="left-to-right" evidence="3">
        <dbReference type="Rhea" id="RHEA:59473"/>
    </physiologicalReaction>
</comment>
<protein>
    <submittedName>
        <fullName evidence="4">p26</fullName>
    </submittedName>
</protein>
<keyword evidence="2" id="KW-0378">Hydrolase</keyword>
<dbReference type="RefSeq" id="YP_009133323.1">
    <property type="nucleotide sequence ID" value="NC_026922.1"/>
</dbReference>
<evidence type="ECO:0000313" key="5">
    <source>
        <dbReference type="Proteomes" id="UP000201190"/>
    </source>
</evidence>
<dbReference type="InterPro" id="IPR006853">
    <property type="entry name" value="Poxin_vir"/>
</dbReference>
<proteinExistence type="predicted"/>
<dbReference type="GO" id="GO:0016787">
    <property type="term" value="F:hydrolase activity"/>
    <property type="evidence" value="ECO:0007669"/>
    <property type="project" value="UniProtKB-KW"/>
</dbReference>
<name>A0A0E3URD3_9ABAC</name>
<evidence type="ECO:0000313" key="4">
    <source>
        <dbReference type="EMBL" id="AKC91740.1"/>
    </source>
</evidence>
<organism evidence="4 5">
    <name type="scientific">Lambdina fiscellaria nucleopolyhedrovirus</name>
    <dbReference type="NCBI Taxonomy" id="1642929"/>
    <lineage>
        <taxon>Viruses</taxon>
        <taxon>Viruses incertae sedis</taxon>
        <taxon>Naldaviricetes</taxon>
        <taxon>Lefavirales</taxon>
        <taxon>Baculoviridae</taxon>
        <taxon>Alphabaculovirus</taxon>
        <taxon>Alphabaculovirus lafiscellariae</taxon>
    </lineage>
</organism>